<proteinExistence type="predicted"/>
<organism evidence="1 2">
    <name type="scientific">Polaribacter ponticola</name>
    <dbReference type="NCBI Taxonomy" id="2978475"/>
    <lineage>
        <taxon>Bacteria</taxon>
        <taxon>Pseudomonadati</taxon>
        <taxon>Bacteroidota</taxon>
        <taxon>Flavobacteriia</taxon>
        <taxon>Flavobacteriales</taxon>
        <taxon>Flavobacteriaceae</taxon>
    </lineage>
</organism>
<reference evidence="1" key="1">
    <citation type="submission" date="2023-02" db="EMBL/GenBank/DDBJ databases">
        <title>Polaribacter ponticola sp. nov., isolated from seawater.</title>
        <authorList>
            <person name="Baek J.H."/>
            <person name="Kim J.M."/>
            <person name="Choi D.G."/>
            <person name="Jeon C.O."/>
        </authorList>
    </citation>
    <scope>NUCLEOTIDE SEQUENCE</scope>
    <source>
        <strain evidence="1">MSW5</strain>
    </source>
</reference>
<dbReference type="InterPro" id="IPR027417">
    <property type="entry name" value="P-loop_NTPase"/>
</dbReference>
<keyword evidence="2" id="KW-1185">Reference proteome</keyword>
<dbReference type="SUPFAM" id="SSF52540">
    <property type="entry name" value="P-loop containing nucleoside triphosphate hydrolases"/>
    <property type="match status" value="1"/>
</dbReference>
<name>A0ABT5SCN7_9FLAO</name>
<dbReference type="RefSeq" id="WP_265724449.1">
    <property type="nucleotide sequence ID" value="NZ_JAOSLC020000004.1"/>
</dbReference>
<dbReference type="Gene3D" id="3.40.50.300">
    <property type="entry name" value="P-loop containing nucleotide triphosphate hydrolases"/>
    <property type="match status" value="1"/>
</dbReference>
<protein>
    <submittedName>
        <fullName evidence="1">AAA family ATPase</fullName>
    </submittedName>
</protein>
<dbReference type="EMBL" id="JAOSLC020000004">
    <property type="protein sequence ID" value="MDD7915897.1"/>
    <property type="molecule type" value="Genomic_DNA"/>
</dbReference>
<sequence length="274" mass="31634">MITKFSVTNFKGFNEEFVLNLNDTNGYNFNVDSVKNGVVNNAIVYGKNGVGKSNLGLAIFDIISHLTDKETNESLYENYVNANNKSEEVKFHYEFLFNSKKVVYEYVKTDFQSIKSEKLLIDEKTFVCIDKSNNELVINFKGAENLKTNIPEKLSLLKYIKNNTILDNNPDNDAFHEFFNFVEKMLFFRSLEDRIYLGLQVGTKSISQDIIDRDNVSDLEEFLNTAGIECKLSVIKESEKKFLPLILEIKKLNYLESLHKVLGHLFFFITGFKE</sequence>
<evidence type="ECO:0000313" key="1">
    <source>
        <dbReference type="EMBL" id="MDD7915897.1"/>
    </source>
</evidence>
<comment type="caution">
    <text evidence="1">The sequence shown here is derived from an EMBL/GenBank/DDBJ whole genome shotgun (WGS) entry which is preliminary data.</text>
</comment>
<dbReference type="Proteomes" id="UP001151478">
    <property type="component" value="Unassembled WGS sequence"/>
</dbReference>
<evidence type="ECO:0000313" key="2">
    <source>
        <dbReference type="Proteomes" id="UP001151478"/>
    </source>
</evidence>
<gene>
    <name evidence="1" type="ORF">N5A56_016350</name>
</gene>
<accession>A0ABT5SCN7</accession>